<gene>
    <name evidence="2" type="ORF">Smic_41100</name>
</gene>
<keyword evidence="1" id="KW-0812">Transmembrane</keyword>
<reference evidence="2 3" key="1">
    <citation type="submission" date="2020-05" db="EMBL/GenBank/DDBJ databases">
        <title>Whole genome shotgun sequence of Streptomyces microflavus NBRC 13062.</title>
        <authorList>
            <person name="Komaki H."/>
            <person name="Tamura T."/>
        </authorList>
    </citation>
    <scope>NUCLEOTIDE SEQUENCE [LARGE SCALE GENOMIC DNA]</scope>
    <source>
        <strain evidence="2 3">NBRC 13062</strain>
    </source>
</reference>
<proteinExistence type="predicted"/>
<evidence type="ECO:0000313" key="3">
    <source>
        <dbReference type="Proteomes" id="UP000498740"/>
    </source>
</evidence>
<evidence type="ECO:0000256" key="1">
    <source>
        <dbReference type="SAM" id="Phobius"/>
    </source>
</evidence>
<protein>
    <submittedName>
        <fullName evidence="2">Uncharacterized protein</fullName>
    </submittedName>
</protein>
<sequence>MSDTTDWLSAAGGIVGAVGGPAGLWAAWNQHRANRRRRYGPPEALVGLLAKIIDIGRDVAFSFRDQAWLDASGLSVASDRMAELVHLVRNESLAEDLTLVGAQVTLVLGAVPHEFQSRDSRTSTVAKQARYADQLVDEGRECLEKLRRHM</sequence>
<dbReference type="EMBL" id="BLWD01000001">
    <property type="protein sequence ID" value="GFN05554.1"/>
    <property type="molecule type" value="Genomic_DNA"/>
</dbReference>
<evidence type="ECO:0000313" key="2">
    <source>
        <dbReference type="EMBL" id="GFN05554.1"/>
    </source>
</evidence>
<dbReference type="Proteomes" id="UP000498740">
    <property type="component" value="Unassembled WGS sequence"/>
</dbReference>
<name>A0A7J0CUA8_STRMI</name>
<keyword evidence="1" id="KW-0472">Membrane</keyword>
<comment type="caution">
    <text evidence="2">The sequence shown here is derived from an EMBL/GenBank/DDBJ whole genome shotgun (WGS) entry which is preliminary data.</text>
</comment>
<accession>A0A7J0CUA8</accession>
<feature type="transmembrane region" description="Helical" evidence="1">
    <location>
        <begin position="6"/>
        <end position="28"/>
    </location>
</feature>
<organism evidence="2 3">
    <name type="scientific">Streptomyces microflavus</name>
    <name type="common">Streptomyces lipmanii</name>
    <dbReference type="NCBI Taxonomy" id="1919"/>
    <lineage>
        <taxon>Bacteria</taxon>
        <taxon>Bacillati</taxon>
        <taxon>Actinomycetota</taxon>
        <taxon>Actinomycetes</taxon>
        <taxon>Kitasatosporales</taxon>
        <taxon>Streptomycetaceae</taxon>
        <taxon>Streptomyces</taxon>
    </lineage>
</organism>
<keyword evidence="1" id="KW-1133">Transmembrane helix</keyword>
<dbReference type="AlphaFoldDB" id="A0A7J0CUA8"/>